<feature type="domain" description="CCHC-type" evidence="2">
    <location>
        <begin position="2"/>
        <end position="16"/>
    </location>
</feature>
<dbReference type="PANTHER" id="PTHR47592:SF27">
    <property type="entry name" value="OS08G0421700 PROTEIN"/>
    <property type="match status" value="1"/>
</dbReference>
<protein>
    <recommendedName>
        <fullName evidence="2">CCHC-type domain-containing protein</fullName>
    </recommendedName>
</protein>
<evidence type="ECO:0000259" key="2">
    <source>
        <dbReference type="PROSITE" id="PS50158"/>
    </source>
</evidence>
<dbReference type="PANTHER" id="PTHR47592">
    <property type="entry name" value="PBF68 PROTEIN"/>
    <property type="match status" value="1"/>
</dbReference>
<gene>
    <name evidence="3" type="ORF">CK203_062906</name>
</gene>
<dbReference type="PROSITE" id="PS50158">
    <property type="entry name" value="ZF_CCHC"/>
    <property type="match status" value="1"/>
</dbReference>
<dbReference type="InterPro" id="IPR036875">
    <property type="entry name" value="Znf_CCHC_sf"/>
</dbReference>
<organism evidence="3 4">
    <name type="scientific">Vitis vinifera</name>
    <name type="common">Grape</name>
    <dbReference type="NCBI Taxonomy" id="29760"/>
    <lineage>
        <taxon>Eukaryota</taxon>
        <taxon>Viridiplantae</taxon>
        <taxon>Streptophyta</taxon>
        <taxon>Embryophyta</taxon>
        <taxon>Tracheophyta</taxon>
        <taxon>Spermatophyta</taxon>
        <taxon>Magnoliopsida</taxon>
        <taxon>eudicotyledons</taxon>
        <taxon>Gunneridae</taxon>
        <taxon>Pentapetalae</taxon>
        <taxon>rosids</taxon>
        <taxon>Vitales</taxon>
        <taxon>Vitaceae</taxon>
        <taxon>Viteae</taxon>
        <taxon>Vitis</taxon>
    </lineage>
</organism>
<dbReference type="Pfam" id="PF22936">
    <property type="entry name" value="Pol_BBD"/>
    <property type="match status" value="1"/>
</dbReference>
<dbReference type="EMBL" id="QGNW01000752">
    <property type="protein sequence ID" value="RVW63018.1"/>
    <property type="molecule type" value="Genomic_DNA"/>
</dbReference>
<keyword evidence="1" id="KW-0862">Zinc</keyword>
<dbReference type="InterPro" id="IPR054722">
    <property type="entry name" value="PolX-like_BBD"/>
</dbReference>
<evidence type="ECO:0000256" key="1">
    <source>
        <dbReference type="PROSITE-ProRule" id="PRU00047"/>
    </source>
</evidence>
<comment type="caution">
    <text evidence="3">The sequence shown here is derived from an EMBL/GenBank/DDBJ whole genome shotgun (WGS) entry which is preliminary data.</text>
</comment>
<evidence type="ECO:0000313" key="3">
    <source>
        <dbReference type="EMBL" id="RVW63018.1"/>
    </source>
</evidence>
<dbReference type="AlphaFoldDB" id="A0A438FSW4"/>
<dbReference type="Proteomes" id="UP000288805">
    <property type="component" value="Unassembled WGS sequence"/>
</dbReference>
<dbReference type="Pfam" id="PF00098">
    <property type="entry name" value="zf-CCHC"/>
    <property type="match status" value="1"/>
</dbReference>
<reference evidence="3 4" key="1">
    <citation type="journal article" date="2018" name="PLoS Genet.">
        <title>Population sequencing reveals clonal diversity and ancestral inbreeding in the grapevine cultivar Chardonnay.</title>
        <authorList>
            <person name="Roach M.J."/>
            <person name="Johnson D.L."/>
            <person name="Bohlmann J."/>
            <person name="van Vuuren H.J."/>
            <person name="Jones S.J."/>
            <person name="Pretorius I.S."/>
            <person name="Schmidt S.A."/>
            <person name="Borneman A.R."/>
        </authorList>
    </citation>
    <scope>NUCLEOTIDE SEQUENCE [LARGE SCALE GENOMIC DNA]</scope>
    <source>
        <strain evidence="4">cv. Chardonnay</strain>
        <tissue evidence="3">Leaf</tissue>
    </source>
</reference>
<proteinExistence type="predicted"/>
<keyword evidence="1" id="KW-0863">Zinc-finger</keyword>
<dbReference type="GO" id="GO:0003676">
    <property type="term" value="F:nucleic acid binding"/>
    <property type="evidence" value="ECO:0007669"/>
    <property type="project" value="InterPro"/>
</dbReference>
<name>A0A438FSW4_VITVI</name>
<sequence>MCFKCKKLGHVKYDCPFYKSEAKKRKKKAMMATWSESEDESSKKENEKEVANMCFMAIDELDEGSKKDNWFLDSGCSRHVTGDEFNFVFLTKKNGGYVTFGDNAKGRIIGQGNIGNGTSSLIDSVLLVDGLKHNLLSISQLCDKGFKVTLKHLIASSRIFKMIKPSSWAIDVIMFTL</sequence>
<accession>A0A438FSW4</accession>
<dbReference type="InterPro" id="IPR001878">
    <property type="entry name" value="Znf_CCHC"/>
</dbReference>
<evidence type="ECO:0000313" key="4">
    <source>
        <dbReference type="Proteomes" id="UP000288805"/>
    </source>
</evidence>
<dbReference type="SUPFAM" id="SSF57756">
    <property type="entry name" value="Retrovirus zinc finger-like domains"/>
    <property type="match status" value="1"/>
</dbReference>
<dbReference type="GO" id="GO:0008270">
    <property type="term" value="F:zinc ion binding"/>
    <property type="evidence" value="ECO:0007669"/>
    <property type="project" value="UniProtKB-KW"/>
</dbReference>
<keyword evidence="1" id="KW-0479">Metal-binding</keyword>